<evidence type="ECO:0000256" key="12">
    <source>
        <dbReference type="SAM" id="Phobius"/>
    </source>
</evidence>
<dbReference type="EMBL" id="WHLY01000002">
    <property type="protein sequence ID" value="MPR32895.1"/>
    <property type="molecule type" value="Genomic_DNA"/>
</dbReference>
<dbReference type="AlphaFoldDB" id="A0A7C9BH28"/>
<dbReference type="GO" id="GO:0046872">
    <property type="term" value="F:metal ion binding"/>
    <property type="evidence" value="ECO:0007669"/>
    <property type="project" value="UniProtKB-KW"/>
</dbReference>
<evidence type="ECO:0000259" key="13">
    <source>
        <dbReference type="Pfam" id="PF00487"/>
    </source>
</evidence>
<keyword evidence="4" id="KW-0997">Cell inner membrane</keyword>
<evidence type="ECO:0000256" key="9">
    <source>
        <dbReference type="ARBA" id="ARBA00023004"/>
    </source>
</evidence>
<name>A0A7C9BH28_9BACT</name>
<dbReference type="GO" id="GO:0005886">
    <property type="term" value="C:plasma membrane"/>
    <property type="evidence" value="ECO:0007669"/>
    <property type="project" value="UniProtKB-SubCell"/>
</dbReference>
<keyword evidence="9" id="KW-0408">Iron</keyword>
<evidence type="ECO:0000256" key="10">
    <source>
        <dbReference type="ARBA" id="ARBA00023033"/>
    </source>
</evidence>
<dbReference type="GO" id="GO:0006629">
    <property type="term" value="P:lipid metabolic process"/>
    <property type="evidence" value="ECO:0007669"/>
    <property type="project" value="InterPro"/>
</dbReference>
<proteinExistence type="inferred from homology"/>
<evidence type="ECO:0000256" key="8">
    <source>
        <dbReference type="ARBA" id="ARBA00023002"/>
    </source>
</evidence>
<keyword evidence="7 12" id="KW-1133">Transmembrane helix</keyword>
<accession>A0A7C9BH28</accession>
<evidence type="ECO:0000256" key="4">
    <source>
        <dbReference type="ARBA" id="ARBA00022519"/>
    </source>
</evidence>
<feature type="transmembrane region" description="Helical" evidence="12">
    <location>
        <begin position="99"/>
        <end position="116"/>
    </location>
</feature>
<dbReference type="Proteomes" id="UP000479293">
    <property type="component" value="Unassembled WGS sequence"/>
</dbReference>
<dbReference type="InterPro" id="IPR005804">
    <property type="entry name" value="FA_desaturase_dom"/>
</dbReference>
<evidence type="ECO:0000256" key="1">
    <source>
        <dbReference type="ARBA" id="ARBA00004429"/>
    </source>
</evidence>
<keyword evidence="3" id="KW-1003">Cell membrane</keyword>
<comment type="similarity">
    <text evidence="2">Belongs to the fatty acid desaturase type 1 family. AlkB subfamily.</text>
</comment>
<feature type="transmembrane region" description="Helical" evidence="12">
    <location>
        <begin position="74"/>
        <end position="93"/>
    </location>
</feature>
<dbReference type="InterPro" id="IPR033885">
    <property type="entry name" value="AlkB/XylM"/>
</dbReference>
<dbReference type="Pfam" id="PF00487">
    <property type="entry name" value="FA_desaturase"/>
    <property type="match status" value="1"/>
</dbReference>
<keyword evidence="11 12" id="KW-0472">Membrane</keyword>
<comment type="caution">
    <text evidence="14">The sequence shown here is derived from an EMBL/GenBank/DDBJ whole genome shotgun (WGS) entry which is preliminary data.</text>
</comment>
<organism evidence="14 15">
    <name type="scientific">Salmonirosea aquatica</name>
    <dbReference type="NCBI Taxonomy" id="2654236"/>
    <lineage>
        <taxon>Bacteria</taxon>
        <taxon>Pseudomonadati</taxon>
        <taxon>Bacteroidota</taxon>
        <taxon>Cytophagia</taxon>
        <taxon>Cytophagales</taxon>
        <taxon>Spirosomataceae</taxon>
        <taxon>Salmonirosea</taxon>
    </lineage>
</organism>
<evidence type="ECO:0000313" key="14">
    <source>
        <dbReference type="EMBL" id="MPR32895.1"/>
    </source>
</evidence>
<evidence type="ECO:0000313" key="15">
    <source>
        <dbReference type="Proteomes" id="UP000479293"/>
    </source>
</evidence>
<keyword evidence="15" id="KW-1185">Reference proteome</keyword>
<gene>
    <name evidence="14" type="ORF">GBK04_05870</name>
</gene>
<evidence type="ECO:0000256" key="6">
    <source>
        <dbReference type="ARBA" id="ARBA00022723"/>
    </source>
</evidence>
<evidence type="ECO:0000256" key="11">
    <source>
        <dbReference type="ARBA" id="ARBA00023136"/>
    </source>
</evidence>
<evidence type="ECO:0000256" key="5">
    <source>
        <dbReference type="ARBA" id="ARBA00022692"/>
    </source>
</evidence>
<sequence length="214" mass="25023">MDGAAFAKWLFLPRSGPYLYPPPPRRYLRRSGHGAGRRGDLYLLSAFHWGTRPHAFFSGGTFPRPRKRSIIRGNVARLLACIFYLMGTLFLGGRVFACVLAQFILVTLIYESVTYIQHYGLRRKTNQIGQAEAVQLHHAWNCYYRTSTWMHYMMPVHSIHHLREERLDEIRDFAGLSMPLPFAKMLVRAWIPARWFRLMDEKVPTHARPEKYEA</sequence>
<feature type="domain" description="Fatty acid desaturase" evidence="13">
    <location>
        <begin position="28"/>
        <end position="163"/>
    </location>
</feature>
<evidence type="ECO:0000256" key="3">
    <source>
        <dbReference type="ARBA" id="ARBA00022475"/>
    </source>
</evidence>
<evidence type="ECO:0000256" key="2">
    <source>
        <dbReference type="ARBA" id="ARBA00010823"/>
    </source>
</evidence>
<keyword evidence="6" id="KW-0479">Metal-binding</keyword>
<protein>
    <recommendedName>
        <fullName evidence="13">Fatty acid desaturase domain-containing protein</fullName>
    </recommendedName>
</protein>
<dbReference type="PANTHER" id="PTHR38674">
    <property type="entry name" value="ALKANE 1-MONOOXYGENASE 1"/>
    <property type="match status" value="1"/>
</dbReference>
<keyword evidence="8" id="KW-0560">Oxidoreductase</keyword>
<reference evidence="14 15" key="1">
    <citation type="submission" date="2019-10" db="EMBL/GenBank/DDBJ databases">
        <title>Draft Genome Sequence of Cytophagaceae sp. SJW1-29.</title>
        <authorList>
            <person name="Choi A."/>
        </authorList>
    </citation>
    <scope>NUCLEOTIDE SEQUENCE [LARGE SCALE GENOMIC DNA]</scope>
    <source>
        <strain evidence="14 15">SJW1-29</strain>
    </source>
</reference>
<evidence type="ECO:0000256" key="7">
    <source>
        <dbReference type="ARBA" id="ARBA00022989"/>
    </source>
</evidence>
<keyword evidence="10" id="KW-0503">Monooxygenase</keyword>
<comment type="subcellular location">
    <subcellularLocation>
        <location evidence="1">Cell inner membrane</location>
        <topology evidence="1">Multi-pass membrane protein</topology>
    </subcellularLocation>
</comment>
<keyword evidence="5 12" id="KW-0812">Transmembrane</keyword>
<dbReference type="GO" id="GO:0004497">
    <property type="term" value="F:monooxygenase activity"/>
    <property type="evidence" value="ECO:0007669"/>
    <property type="project" value="UniProtKB-KW"/>
</dbReference>
<dbReference type="PANTHER" id="PTHR38674:SF1">
    <property type="entry name" value="ALKANE 1-MONOOXYGENASE 1"/>
    <property type="match status" value="1"/>
</dbReference>